<dbReference type="AlphaFoldDB" id="A0A0E9Q6P9"/>
<evidence type="ECO:0000313" key="2">
    <source>
        <dbReference type="EMBL" id="JAH12015.1"/>
    </source>
</evidence>
<evidence type="ECO:0000256" key="1">
    <source>
        <dbReference type="SAM" id="MobiDB-lite"/>
    </source>
</evidence>
<proteinExistence type="predicted"/>
<organism evidence="2">
    <name type="scientific">Anguilla anguilla</name>
    <name type="common">European freshwater eel</name>
    <name type="synonym">Muraena anguilla</name>
    <dbReference type="NCBI Taxonomy" id="7936"/>
    <lineage>
        <taxon>Eukaryota</taxon>
        <taxon>Metazoa</taxon>
        <taxon>Chordata</taxon>
        <taxon>Craniata</taxon>
        <taxon>Vertebrata</taxon>
        <taxon>Euteleostomi</taxon>
        <taxon>Actinopterygii</taxon>
        <taxon>Neopterygii</taxon>
        <taxon>Teleostei</taxon>
        <taxon>Anguilliformes</taxon>
        <taxon>Anguillidae</taxon>
        <taxon>Anguilla</taxon>
    </lineage>
</organism>
<protein>
    <submittedName>
        <fullName evidence="2">Uncharacterized protein</fullName>
    </submittedName>
</protein>
<sequence>MESEPEEDTDFEEEMDSRDSRRPVRTRSAQKKFRRPSPKPKRGS</sequence>
<dbReference type="EMBL" id="GBXM01096562">
    <property type="protein sequence ID" value="JAH12015.1"/>
    <property type="molecule type" value="Transcribed_RNA"/>
</dbReference>
<feature type="compositionally biased region" description="Acidic residues" evidence="1">
    <location>
        <begin position="1"/>
        <end position="16"/>
    </location>
</feature>
<accession>A0A0E9Q6P9</accession>
<feature type="region of interest" description="Disordered" evidence="1">
    <location>
        <begin position="1"/>
        <end position="44"/>
    </location>
</feature>
<name>A0A0E9Q6P9_ANGAN</name>
<reference evidence="2" key="2">
    <citation type="journal article" date="2015" name="Fish Shellfish Immunol.">
        <title>Early steps in the European eel (Anguilla anguilla)-Vibrio vulnificus interaction in the gills: Role of the RtxA13 toxin.</title>
        <authorList>
            <person name="Callol A."/>
            <person name="Pajuelo D."/>
            <person name="Ebbesson L."/>
            <person name="Teles M."/>
            <person name="MacKenzie S."/>
            <person name="Amaro C."/>
        </authorList>
    </citation>
    <scope>NUCLEOTIDE SEQUENCE</scope>
</reference>
<reference evidence="2" key="1">
    <citation type="submission" date="2014-11" db="EMBL/GenBank/DDBJ databases">
        <authorList>
            <person name="Amaro Gonzalez C."/>
        </authorList>
    </citation>
    <scope>NUCLEOTIDE SEQUENCE</scope>
</reference>
<feature type="compositionally biased region" description="Basic residues" evidence="1">
    <location>
        <begin position="23"/>
        <end position="44"/>
    </location>
</feature>